<dbReference type="AlphaFoldDB" id="A0AAN9MVU6"/>
<keyword evidence="3" id="KW-1185">Reference proteome</keyword>
<feature type="compositionally biased region" description="Basic and acidic residues" evidence="1">
    <location>
        <begin position="13"/>
        <end position="25"/>
    </location>
</feature>
<proteinExistence type="predicted"/>
<protein>
    <recommendedName>
        <fullName evidence="4">Peptidase M41 domain-containing protein</fullName>
    </recommendedName>
</protein>
<comment type="caution">
    <text evidence="2">The sequence shown here is derived from an EMBL/GenBank/DDBJ whole genome shotgun (WGS) entry which is preliminary data.</text>
</comment>
<dbReference type="Proteomes" id="UP001367508">
    <property type="component" value="Unassembled WGS sequence"/>
</dbReference>
<name>A0AAN9MVU6_CANGL</name>
<evidence type="ECO:0000313" key="3">
    <source>
        <dbReference type="Proteomes" id="UP001367508"/>
    </source>
</evidence>
<accession>A0AAN9MVU6</accession>
<gene>
    <name evidence="2" type="ORF">VNO77_02883</name>
</gene>
<evidence type="ECO:0000313" key="2">
    <source>
        <dbReference type="EMBL" id="KAK7360866.1"/>
    </source>
</evidence>
<dbReference type="EMBL" id="JAYMYQ010000001">
    <property type="protein sequence ID" value="KAK7360866.1"/>
    <property type="molecule type" value="Genomic_DNA"/>
</dbReference>
<evidence type="ECO:0000256" key="1">
    <source>
        <dbReference type="SAM" id="MobiDB-lite"/>
    </source>
</evidence>
<sequence>MLQGTGKKTAKLKGSEKEVVGQHESGHAVVGRTLANILPRQPHVEGSGPAFLVQREGKFEMDASLSIVLVNPTVLEVLCAHLEARRIVIEKGEKVMQ</sequence>
<feature type="region of interest" description="Disordered" evidence="1">
    <location>
        <begin position="1"/>
        <end position="25"/>
    </location>
</feature>
<organism evidence="2 3">
    <name type="scientific">Canavalia gladiata</name>
    <name type="common">Sword bean</name>
    <name type="synonym">Dolichos gladiatus</name>
    <dbReference type="NCBI Taxonomy" id="3824"/>
    <lineage>
        <taxon>Eukaryota</taxon>
        <taxon>Viridiplantae</taxon>
        <taxon>Streptophyta</taxon>
        <taxon>Embryophyta</taxon>
        <taxon>Tracheophyta</taxon>
        <taxon>Spermatophyta</taxon>
        <taxon>Magnoliopsida</taxon>
        <taxon>eudicotyledons</taxon>
        <taxon>Gunneridae</taxon>
        <taxon>Pentapetalae</taxon>
        <taxon>rosids</taxon>
        <taxon>fabids</taxon>
        <taxon>Fabales</taxon>
        <taxon>Fabaceae</taxon>
        <taxon>Papilionoideae</taxon>
        <taxon>50 kb inversion clade</taxon>
        <taxon>NPAAA clade</taxon>
        <taxon>indigoferoid/millettioid clade</taxon>
        <taxon>Phaseoleae</taxon>
        <taxon>Canavalia</taxon>
    </lineage>
</organism>
<evidence type="ECO:0008006" key="4">
    <source>
        <dbReference type="Google" id="ProtNLM"/>
    </source>
</evidence>
<reference evidence="2 3" key="1">
    <citation type="submission" date="2024-01" db="EMBL/GenBank/DDBJ databases">
        <title>The genomes of 5 underutilized Papilionoideae crops provide insights into root nodulation and disease resistanc.</title>
        <authorList>
            <person name="Jiang F."/>
        </authorList>
    </citation>
    <scope>NUCLEOTIDE SEQUENCE [LARGE SCALE GENOMIC DNA]</scope>
    <source>
        <strain evidence="2">LVBAO_FW01</strain>
        <tissue evidence="2">Leaves</tissue>
    </source>
</reference>